<protein>
    <submittedName>
        <fullName evidence="1">Uncharacterized protein</fullName>
    </submittedName>
</protein>
<reference evidence="1" key="2">
    <citation type="journal article" date="2015" name="Fish Shellfish Immunol.">
        <title>Early steps in the European eel (Anguilla anguilla)-Vibrio vulnificus interaction in the gills: Role of the RtxA13 toxin.</title>
        <authorList>
            <person name="Callol A."/>
            <person name="Pajuelo D."/>
            <person name="Ebbesson L."/>
            <person name="Teles M."/>
            <person name="MacKenzie S."/>
            <person name="Amaro C."/>
        </authorList>
    </citation>
    <scope>NUCLEOTIDE SEQUENCE</scope>
</reference>
<accession>A0A0E9WIS0</accession>
<sequence length="39" mass="4228">MGSFPRIGQGLPHVIHSETCLPARDGHSTGITITFSIRH</sequence>
<reference evidence="1" key="1">
    <citation type="submission" date="2014-11" db="EMBL/GenBank/DDBJ databases">
        <authorList>
            <person name="Amaro Gonzalez C."/>
        </authorList>
    </citation>
    <scope>NUCLEOTIDE SEQUENCE</scope>
</reference>
<dbReference type="EMBL" id="GBXM01019102">
    <property type="protein sequence ID" value="JAH89475.1"/>
    <property type="molecule type" value="Transcribed_RNA"/>
</dbReference>
<evidence type="ECO:0000313" key="1">
    <source>
        <dbReference type="EMBL" id="JAH89475.1"/>
    </source>
</evidence>
<dbReference type="AlphaFoldDB" id="A0A0E9WIS0"/>
<proteinExistence type="predicted"/>
<name>A0A0E9WIS0_ANGAN</name>
<organism evidence="1">
    <name type="scientific">Anguilla anguilla</name>
    <name type="common">European freshwater eel</name>
    <name type="synonym">Muraena anguilla</name>
    <dbReference type="NCBI Taxonomy" id="7936"/>
    <lineage>
        <taxon>Eukaryota</taxon>
        <taxon>Metazoa</taxon>
        <taxon>Chordata</taxon>
        <taxon>Craniata</taxon>
        <taxon>Vertebrata</taxon>
        <taxon>Euteleostomi</taxon>
        <taxon>Actinopterygii</taxon>
        <taxon>Neopterygii</taxon>
        <taxon>Teleostei</taxon>
        <taxon>Anguilliformes</taxon>
        <taxon>Anguillidae</taxon>
        <taxon>Anguilla</taxon>
    </lineage>
</organism>